<protein>
    <submittedName>
        <fullName evidence="2">Uncharacterized protein</fullName>
    </submittedName>
</protein>
<accession>A0A2T5J742</accession>
<dbReference type="EMBL" id="QAOQ01000006">
    <property type="protein sequence ID" value="PTQ94891.1"/>
    <property type="molecule type" value="Genomic_DNA"/>
</dbReference>
<evidence type="ECO:0000313" key="2">
    <source>
        <dbReference type="EMBL" id="PTQ94891.1"/>
    </source>
</evidence>
<reference evidence="2 3" key="1">
    <citation type="submission" date="2018-04" db="EMBL/GenBank/DDBJ databases">
        <title>Genomic Encyclopedia of Archaeal and Bacterial Type Strains, Phase II (KMG-II): from individual species to whole genera.</title>
        <authorList>
            <person name="Goeker M."/>
        </authorList>
    </citation>
    <scope>NUCLEOTIDE SEQUENCE [LARGE SCALE GENOMIC DNA]</scope>
    <source>
        <strain evidence="2 3">DSM 26809</strain>
    </source>
</reference>
<gene>
    <name evidence="2" type="ORF">C8P68_106101</name>
</gene>
<name>A0A2T5J742_9SPHI</name>
<keyword evidence="3" id="KW-1185">Reference proteome</keyword>
<dbReference type="AlphaFoldDB" id="A0A2T5J742"/>
<dbReference type="RefSeq" id="WP_146166566.1">
    <property type="nucleotide sequence ID" value="NZ_CP160205.1"/>
</dbReference>
<proteinExistence type="predicted"/>
<dbReference type="Proteomes" id="UP000244168">
    <property type="component" value="Unassembled WGS sequence"/>
</dbReference>
<feature type="signal peptide" evidence="1">
    <location>
        <begin position="1"/>
        <end position="19"/>
    </location>
</feature>
<feature type="chain" id="PRO_5015493187" evidence="1">
    <location>
        <begin position="20"/>
        <end position="365"/>
    </location>
</feature>
<keyword evidence="1" id="KW-0732">Signal</keyword>
<sequence>MKRTIWLLLFIACSVAAQAQIIINNTKLAGFRFLSLPRRELPVGAVWNDVTGPNGAGASPQQLITVGSFSNLSSFITDTSKATLELGVLSFLKSGGYFKSLTTQSIELANLSIVGFNDLSLLKNNIGNDVIYEALKVDNIKLIIKKANLVNAKTELSKLFNTVNFTGEYDKGADKEIVVSGLNLFIGYRIIKIQKANQRVDKLEFHFQSRPRLDKVVELTSNVEASTKDFLVALCPCDILHCVQDNDVDRSKDVDPIFERCAYEHGWNFTITLKNQLTESGAPKQYSFVCKTGLLIKNQFFPLYYKPTSDGLETACLNLEQLSFTPSRTMGYSAILSRSKSDAKANITTTIFAFKPHKYTDTEGW</sequence>
<comment type="caution">
    <text evidence="2">The sequence shown here is derived from an EMBL/GenBank/DDBJ whole genome shotgun (WGS) entry which is preliminary data.</text>
</comment>
<organism evidence="2 3">
    <name type="scientific">Mucilaginibacter yixingensis</name>
    <dbReference type="NCBI Taxonomy" id="1295612"/>
    <lineage>
        <taxon>Bacteria</taxon>
        <taxon>Pseudomonadati</taxon>
        <taxon>Bacteroidota</taxon>
        <taxon>Sphingobacteriia</taxon>
        <taxon>Sphingobacteriales</taxon>
        <taxon>Sphingobacteriaceae</taxon>
        <taxon>Mucilaginibacter</taxon>
    </lineage>
</organism>
<evidence type="ECO:0000313" key="3">
    <source>
        <dbReference type="Proteomes" id="UP000244168"/>
    </source>
</evidence>
<dbReference type="OrthoDB" id="9996564at2"/>
<evidence type="ECO:0000256" key="1">
    <source>
        <dbReference type="SAM" id="SignalP"/>
    </source>
</evidence>